<feature type="region of interest" description="Disordered" evidence="1">
    <location>
        <begin position="90"/>
        <end position="132"/>
    </location>
</feature>
<evidence type="ECO:0000313" key="4">
    <source>
        <dbReference type="Proteomes" id="UP001176961"/>
    </source>
</evidence>
<feature type="compositionally biased region" description="Low complexity" evidence="1">
    <location>
        <begin position="107"/>
        <end position="121"/>
    </location>
</feature>
<reference evidence="3" key="1">
    <citation type="submission" date="2023-07" db="EMBL/GenBank/DDBJ databases">
        <authorList>
            <consortium name="CYATHOMIX"/>
        </authorList>
    </citation>
    <scope>NUCLEOTIDE SEQUENCE</scope>
    <source>
        <strain evidence="3">N/A</strain>
    </source>
</reference>
<protein>
    <recommendedName>
        <fullName evidence="2">GYF domain-containing protein</fullName>
    </recommendedName>
</protein>
<feature type="compositionally biased region" description="Low complexity" evidence="1">
    <location>
        <begin position="306"/>
        <end position="322"/>
    </location>
</feature>
<dbReference type="Proteomes" id="UP001176961">
    <property type="component" value="Unassembled WGS sequence"/>
</dbReference>
<accession>A0AA36H007</accession>
<feature type="domain" description="GYF" evidence="2">
    <location>
        <begin position="3"/>
        <end position="53"/>
    </location>
</feature>
<feature type="compositionally biased region" description="Polar residues" evidence="1">
    <location>
        <begin position="283"/>
        <end position="297"/>
    </location>
</feature>
<dbReference type="SMART" id="SM00444">
    <property type="entry name" value="GYF"/>
    <property type="match status" value="1"/>
</dbReference>
<organism evidence="3 4">
    <name type="scientific">Cylicocyclus nassatus</name>
    <name type="common">Nematode worm</name>
    <dbReference type="NCBI Taxonomy" id="53992"/>
    <lineage>
        <taxon>Eukaryota</taxon>
        <taxon>Metazoa</taxon>
        <taxon>Ecdysozoa</taxon>
        <taxon>Nematoda</taxon>
        <taxon>Chromadorea</taxon>
        <taxon>Rhabditida</taxon>
        <taxon>Rhabditina</taxon>
        <taxon>Rhabditomorpha</taxon>
        <taxon>Strongyloidea</taxon>
        <taxon>Strongylidae</taxon>
        <taxon>Cylicocyclus</taxon>
    </lineage>
</organism>
<name>A0AA36H007_CYLNA</name>
<feature type="compositionally biased region" description="Polar residues" evidence="1">
    <location>
        <begin position="323"/>
        <end position="339"/>
    </location>
</feature>
<keyword evidence="4" id="KW-1185">Reference proteome</keyword>
<dbReference type="Gene3D" id="3.30.1490.40">
    <property type="match status" value="1"/>
</dbReference>
<sequence length="475" mass="52582">MFGWEFSYIDSYGDFRGSFSAEEMQDWYKAGYFDDDLQIYIHRGRIADKSTLGELCQRNGKHTPFLFYDAPKAVIHRGFLEHPPGLKVEVKKTSNKASQTAAEKKSTTASQTNSAQSNSKQQETDCAVSDGNQKVAVIHPVTSETTSDDLSLGKNDTEARRQSIGTVNISANEAKKAKLWPLLSPPTKNYGKTMKKTWITEQFRKLDTLIKDANLTELNASQENQDLYGAVCKFCLIRFLTPGDVFKHLTLATHQKMITTKCQIVGTEFEDYVRRLKVTKSRAGTNSDAASQTTSTIKRAPSKAGSVISSSERESVSTTASAGSLTSFAASTNSSTKNGDVTETKKTPKTAALATDTTRTSVIGKETARPSASIVKFMERSAFPSRILTDKEFDDKMAEVRTLAGKVDSKKLITLYSEKMLTNYCETCSVKCQGPTTMLAHFVSRYHCDTVRKNGFKATEDDLLLWKSQIFAAMK</sequence>
<dbReference type="InterPro" id="IPR035445">
    <property type="entry name" value="GYF-like_dom_sf"/>
</dbReference>
<dbReference type="EMBL" id="CATQJL010000305">
    <property type="protein sequence ID" value="CAJ0601301.1"/>
    <property type="molecule type" value="Genomic_DNA"/>
</dbReference>
<dbReference type="AlphaFoldDB" id="A0AA36H007"/>
<proteinExistence type="predicted"/>
<gene>
    <name evidence="3" type="ORF">CYNAS_LOCUS13284</name>
</gene>
<dbReference type="Pfam" id="PF02213">
    <property type="entry name" value="GYF"/>
    <property type="match status" value="1"/>
</dbReference>
<feature type="region of interest" description="Disordered" evidence="1">
    <location>
        <begin position="283"/>
        <end position="351"/>
    </location>
</feature>
<evidence type="ECO:0000313" key="3">
    <source>
        <dbReference type="EMBL" id="CAJ0601301.1"/>
    </source>
</evidence>
<evidence type="ECO:0000259" key="2">
    <source>
        <dbReference type="PROSITE" id="PS50829"/>
    </source>
</evidence>
<dbReference type="InterPro" id="IPR003169">
    <property type="entry name" value="GYF"/>
</dbReference>
<evidence type="ECO:0000256" key="1">
    <source>
        <dbReference type="SAM" id="MobiDB-lite"/>
    </source>
</evidence>
<dbReference type="PROSITE" id="PS50829">
    <property type="entry name" value="GYF"/>
    <property type="match status" value="1"/>
</dbReference>
<comment type="caution">
    <text evidence="3">The sequence shown here is derived from an EMBL/GenBank/DDBJ whole genome shotgun (WGS) entry which is preliminary data.</text>
</comment>
<dbReference type="SUPFAM" id="SSF55277">
    <property type="entry name" value="GYF domain"/>
    <property type="match status" value="1"/>
</dbReference>